<name>A0A7Y7ZFV0_PSEPU</name>
<accession>A0A7Y7ZFV0</accession>
<dbReference type="EMBL" id="JACARV010000134">
    <property type="protein sequence ID" value="NWC84221.1"/>
    <property type="molecule type" value="Genomic_DNA"/>
</dbReference>
<dbReference type="Proteomes" id="UP000542695">
    <property type="component" value="Unassembled WGS sequence"/>
</dbReference>
<dbReference type="AlphaFoldDB" id="A0A7Y7ZFV0"/>
<evidence type="ECO:0000313" key="2">
    <source>
        <dbReference type="Proteomes" id="UP000542695"/>
    </source>
</evidence>
<evidence type="ECO:0000313" key="1">
    <source>
        <dbReference type="EMBL" id="NWC84221.1"/>
    </source>
</evidence>
<reference evidence="1 2" key="1">
    <citation type="submission" date="2020-04" db="EMBL/GenBank/DDBJ databases">
        <title>Molecular characterization of pseudomonads from Agaricus bisporus reveal novel blotch 2 pathogens in Western Europe.</title>
        <authorList>
            <person name="Taparia T."/>
            <person name="Krijger M."/>
            <person name="Haynes E."/>
            <person name="Elpinstone J.G."/>
            <person name="Noble R."/>
            <person name="Van Der Wolf J."/>
        </authorList>
    </citation>
    <scope>NUCLEOTIDE SEQUENCE [LARGE SCALE GENOMIC DNA]</scope>
    <source>
        <strain evidence="1 2">P7765</strain>
    </source>
</reference>
<sequence>MFVSDSRAEVRGLAPLLEPGQQGWHFMLKPQISPWFHVTVIRRDEGFESRHVVFIDSLPTLGFWIEQVGGEMRLESLQLVSPGWLNGKQCWEMDVLAEIAQNLQNGETRLSLQDGRVLFFPNAKPISREGYSKVIYRLVPAEGRSDSRQS</sequence>
<organism evidence="1 2">
    <name type="scientific">Pseudomonas putida</name>
    <name type="common">Arthrobacter siderocapsulatus</name>
    <dbReference type="NCBI Taxonomy" id="303"/>
    <lineage>
        <taxon>Bacteria</taxon>
        <taxon>Pseudomonadati</taxon>
        <taxon>Pseudomonadota</taxon>
        <taxon>Gammaproteobacteria</taxon>
        <taxon>Pseudomonadales</taxon>
        <taxon>Pseudomonadaceae</taxon>
        <taxon>Pseudomonas</taxon>
    </lineage>
</organism>
<comment type="caution">
    <text evidence="1">The sequence shown here is derived from an EMBL/GenBank/DDBJ whole genome shotgun (WGS) entry which is preliminary data.</text>
</comment>
<gene>
    <name evidence="1" type="ORF">HX798_28655</name>
</gene>
<proteinExistence type="predicted"/>
<protein>
    <submittedName>
        <fullName evidence="1">Uncharacterized protein</fullName>
    </submittedName>
</protein>